<dbReference type="InterPro" id="IPR010064">
    <property type="entry name" value="HK97-gp10_tail"/>
</dbReference>
<comment type="caution">
    <text evidence="2">The sequence shown here is derived from an EMBL/GenBank/DDBJ whole genome shotgun (WGS) entry which is preliminary data.</text>
</comment>
<organism evidence="2">
    <name type="scientific">Bacillus velezensis</name>
    <dbReference type="NCBI Taxonomy" id="492670"/>
    <lineage>
        <taxon>Bacteria</taxon>
        <taxon>Bacillati</taxon>
        <taxon>Bacillota</taxon>
        <taxon>Bacilli</taxon>
        <taxon>Bacillales</taxon>
        <taxon>Bacillaceae</taxon>
        <taxon>Bacillus</taxon>
        <taxon>Bacillus amyloliquefaciens group</taxon>
    </lineage>
</organism>
<reference evidence="2" key="1">
    <citation type="submission" date="2019-11" db="EMBL/GenBank/DDBJ databases">
        <title>Draft Genome Sequence of Plant Growth-Promoting Rhizosphere-Associated Bacteria.</title>
        <authorList>
            <person name="Vasilyev I.Y."/>
            <person name="Radchenko V."/>
            <person name="Ilnitskaya E.V."/>
        </authorList>
    </citation>
    <scope>NUCLEOTIDE SEQUENCE</scope>
    <source>
        <strain evidence="2">VRA_517_n</strain>
        <plasmid evidence="2">unnamed01</plasmid>
    </source>
</reference>
<protein>
    <recommendedName>
        <fullName evidence="3">HK97 gp10 family phage protein</fullName>
    </recommendedName>
</protein>
<name>A0A6A8LMS4_BACVE</name>
<evidence type="ECO:0000313" key="2">
    <source>
        <dbReference type="EMBL" id="MSE04222.1"/>
    </source>
</evidence>
<evidence type="ECO:0008006" key="3">
    <source>
        <dbReference type="Google" id="ProtNLM"/>
    </source>
</evidence>
<dbReference type="EMBL" id="WKKV01000044">
    <property type="protein sequence ID" value="MSE04222.1"/>
    <property type="molecule type" value="Genomic_DNA"/>
</dbReference>
<dbReference type="Pfam" id="PF04883">
    <property type="entry name" value="HK97-gp10_like"/>
    <property type="match status" value="1"/>
</dbReference>
<geneLocation type="plasmid" evidence="2">
    <name>unnamed01</name>
</geneLocation>
<accession>A0A6A8LMS4</accession>
<dbReference type="RefSeq" id="WP_025852578.1">
    <property type="nucleotide sequence ID" value="NZ_BPWC01000001.1"/>
</dbReference>
<sequence length="132" mass="14566">MNFELELKGFRELESTFADLARKDEKIHKAAVKAGGAVLAAEINEEAPRSSIGGSHPHIDDDIIVGSRIRRDEDGEIYAVVGPTKDTKFRVHLPEFGTLHQAANPFIHRSMVKANGKMLDAMEKVIKAGFKL</sequence>
<gene>
    <name evidence="1" type="ORF">GKC39_18775</name>
    <name evidence="2" type="ORF">GKC39_19590</name>
</gene>
<proteinExistence type="predicted"/>
<dbReference type="NCBIfam" id="TIGR01725">
    <property type="entry name" value="phge_HK97_gp10"/>
    <property type="match status" value="1"/>
</dbReference>
<keyword evidence="2" id="KW-0614">Plasmid</keyword>
<evidence type="ECO:0000313" key="1">
    <source>
        <dbReference type="EMBL" id="MSE04087.1"/>
    </source>
</evidence>
<dbReference type="EMBL" id="WKKV01000015">
    <property type="protein sequence ID" value="MSE04087.1"/>
    <property type="molecule type" value="Genomic_DNA"/>
</dbReference>
<dbReference type="AlphaFoldDB" id="A0A6A8LMS4"/>